<dbReference type="EMBL" id="CP023994">
    <property type="protein sequence ID" value="AWR21947.1"/>
    <property type="molecule type" value="Genomic_DNA"/>
</dbReference>
<evidence type="ECO:0000313" key="2">
    <source>
        <dbReference type="Proteomes" id="UP000246894"/>
    </source>
</evidence>
<gene>
    <name evidence="1" type="ORF">AURMO_01357</name>
</gene>
<dbReference type="Proteomes" id="UP000246894">
    <property type="component" value="Chromosome"/>
</dbReference>
<evidence type="ECO:0000313" key="1">
    <source>
        <dbReference type="EMBL" id="AWR21947.1"/>
    </source>
</evidence>
<dbReference type="InterPro" id="IPR035069">
    <property type="entry name" value="TTHA1013/TTHA0281-like"/>
</dbReference>
<reference evidence="1 2" key="1">
    <citation type="submission" date="2017-10" db="EMBL/GenBank/DDBJ databases">
        <title>Genome of an Actinobacterium that displays light-enhanced growth.</title>
        <authorList>
            <person name="Maresca J.A."/>
            <person name="Hempel P."/>
            <person name="Shevchenko O."/>
            <person name="Miller K.J."/>
            <person name="Hahn M.W."/>
        </authorList>
    </citation>
    <scope>NUCLEOTIDE SEQUENCE [LARGE SCALE GENOMIC DNA]</scope>
    <source>
        <strain evidence="1 2">MWH-Mo1</strain>
    </source>
</reference>
<name>A0A2Z3RZ29_9MICO</name>
<accession>A0A2Z3RZ29</accession>
<evidence type="ECO:0008006" key="3">
    <source>
        <dbReference type="Google" id="ProtNLM"/>
    </source>
</evidence>
<organism evidence="1 2">
    <name type="scientific">Aurantimicrobium photophilum</name>
    <dbReference type="NCBI Taxonomy" id="1987356"/>
    <lineage>
        <taxon>Bacteria</taxon>
        <taxon>Bacillati</taxon>
        <taxon>Actinomycetota</taxon>
        <taxon>Actinomycetes</taxon>
        <taxon>Micrococcales</taxon>
        <taxon>Microbacteriaceae</taxon>
        <taxon>Aurantimicrobium</taxon>
    </lineage>
</organism>
<dbReference type="KEGG" id="aum:AURMO_01357"/>
<sequence length="131" mass="14687">MKFVVRVAREGQSWLAEVPTVPGAATFAGNLVALELAVREVLSLLLDIEDESIFTFEFEFSNVGEEMLAAVELGKRREELEREQKEIMTASARFIQELSKEGYSVRDLSGILHMSPGRVSQIAKESERLRA</sequence>
<dbReference type="AlphaFoldDB" id="A0A2Z3RZ29"/>
<proteinExistence type="predicted"/>
<protein>
    <recommendedName>
        <fullName evidence="3">Antitoxin HicB</fullName>
    </recommendedName>
</protein>
<dbReference type="RefSeq" id="WP_110234270.1">
    <property type="nucleotide sequence ID" value="NZ_CP023994.1"/>
</dbReference>
<dbReference type="SUPFAM" id="SSF143100">
    <property type="entry name" value="TTHA1013/TTHA0281-like"/>
    <property type="match status" value="1"/>
</dbReference>
<keyword evidence="2" id="KW-1185">Reference proteome</keyword>
<dbReference type="OrthoDB" id="5772641at2"/>